<dbReference type="InterPro" id="IPR036259">
    <property type="entry name" value="MFS_trans_sf"/>
</dbReference>
<dbReference type="eggNOG" id="arCOG00144">
    <property type="taxonomic scope" value="Archaea"/>
</dbReference>
<dbReference type="Gene3D" id="1.20.1720.10">
    <property type="entry name" value="Multidrug resistance protein D"/>
    <property type="match status" value="1"/>
</dbReference>
<dbReference type="SUPFAM" id="SSF103473">
    <property type="entry name" value="MFS general substrate transporter"/>
    <property type="match status" value="1"/>
</dbReference>
<dbReference type="PANTHER" id="PTHR23501">
    <property type="entry name" value="MAJOR FACILITATOR SUPERFAMILY"/>
    <property type="match status" value="1"/>
</dbReference>
<feature type="transmembrane region" description="Helical" evidence="5">
    <location>
        <begin position="177"/>
        <end position="197"/>
    </location>
</feature>
<keyword evidence="8" id="KW-1185">Reference proteome</keyword>
<feature type="transmembrane region" description="Helical" evidence="5">
    <location>
        <begin position="209"/>
        <end position="233"/>
    </location>
</feature>
<dbReference type="Pfam" id="PF07690">
    <property type="entry name" value="MFS_1"/>
    <property type="match status" value="1"/>
</dbReference>
<evidence type="ECO:0000256" key="1">
    <source>
        <dbReference type="ARBA" id="ARBA00004141"/>
    </source>
</evidence>
<dbReference type="PROSITE" id="PS50850">
    <property type="entry name" value="MFS"/>
    <property type="match status" value="1"/>
</dbReference>
<feature type="transmembrane region" description="Helical" evidence="5">
    <location>
        <begin position="147"/>
        <end position="171"/>
    </location>
</feature>
<feature type="transmembrane region" description="Helical" evidence="5">
    <location>
        <begin position="325"/>
        <end position="344"/>
    </location>
</feature>
<feature type="transmembrane region" description="Helical" evidence="5">
    <location>
        <begin position="12"/>
        <end position="38"/>
    </location>
</feature>
<dbReference type="InterPro" id="IPR020846">
    <property type="entry name" value="MFS_dom"/>
</dbReference>
<dbReference type="PANTHER" id="PTHR23501:SF5">
    <property type="entry name" value="TRANSPORT PROTEIN"/>
    <property type="match status" value="1"/>
</dbReference>
<organism evidence="7 8">
    <name type="scientific">Vulcanisaeta moutnovskia (strain 768-28)</name>
    <dbReference type="NCBI Taxonomy" id="985053"/>
    <lineage>
        <taxon>Archaea</taxon>
        <taxon>Thermoproteota</taxon>
        <taxon>Thermoprotei</taxon>
        <taxon>Thermoproteales</taxon>
        <taxon>Thermoproteaceae</taxon>
        <taxon>Vulcanisaeta</taxon>
    </lineage>
</organism>
<feature type="transmembrane region" description="Helical" evidence="5">
    <location>
        <begin position="245"/>
        <end position="264"/>
    </location>
</feature>
<keyword evidence="2 5" id="KW-0812">Transmembrane</keyword>
<evidence type="ECO:0000313" key="7">
    <source>
        <dbReference type="EMBL" id="ADY02417.1"/>
    </source>
</evidence>
<feature type="transmembrane region" description="Helical" evidence="5">
    <location>
        <begin position="50"/>
        <end position="73"/>
    </location>
</feature>
<reference evidence="7 8" key="1">
    <citation type="journal article" date="2011" name="J. Bacteriol.">
        <title>Complete genome sequence of 'Vulcanisaeta moutnovskia' strain 768-28, a novel member of the hyperthermophilic crenarchaeal genus vulcanisaeta.</title>
        <authorList>
            <person name="Gumerov V.M."/>
            <person name="Mardanov A.V."/>
            <person name="Beletsky A.V."/>
            <person name="Prokofeva M.I."/>
            <person name="Bonch-Osmolovskaya E.A."/>
            <person name="Ravin N.V."/>
            <person name="Skryabin K.G."/>
        </authorList>
    </citation>
    <scope>NUCLEOTIDE SEQUENCE [LARGE SCALE GENOMIC DNA]</scope>
    <source>
        <strain evidence="7 8">768-28</strain>
    </source>
</reference>
<protein>
    <submittedName>
        <fullName evidence="7">Major facilitator superfamily MFS_1</fullName>
    </submittedName>
</protein>
<comment type="subcellular location">
    <subcellularLocation>
        <location evidence="1">Membrane</location>
        <topology evidence="1">Multi-pass membrane protein</topology>
    </subcellularLocation>
</comment>
<dbReference type="HOGENOM" id="CLU_000960_28_3_2"/>
<evidence type="ECO:0000256" key="2">
    <source>
        <dbReference type="ARBA" id="ARBA00022692"/>
    </source>
</evidence>
<feature type="transmembrane region" description="Helical" evidence="5">
    <location>
        <begin position="285"/>
        <end position="313"/>
    </location>
</feature>
<keyword evidence="3 5" id="KW-1133">Transmembrane helix</keyword>
<dbReference type="KEGG" id="vmo:VMUT_2221"/>
<evidence type="ECO:0000256" key="5">
    <source>
        <dbReference type="SAM" id="Phobius"/>
    </source>
</evidence>
<dbReference type="AlphaFoldDB" id="F0QXK2"/>
<sequence>MWASISEGQRRSVLINAFLGALLGSINVSSVVIALPAILRGIGLSINTSIGFMIMAWIMFAYPLVMAITVALIGRLSDMYGRGRVFTIGDVVFTVSSLLLGLTPGYGTIAGFQLVAYRFIQGLGGAMMFGNSAALITDVFPPERRGVAQGIVGISFSAGSVLGLVIGGLLATINWRWVFLFNAPIGIVSIIWAYKSVYKLPAGFTRTKIDWIGASLLTLSLVLLLMGLMLSMTPYENSSLGWGNPMVWTLLGTGGALFIVLFIIEARITEPMLRVKLFRIRQFTYGVVSSLFLFLAQGANVFVLSLLLQAIYLPLHGIPYADTPLWAGIYLIPSSVANAIFAPIGGKLLNKFGARVVSTLGAVILAVSFELLTLLPITNFSYVWFAVILFIMGTGSGLFQSPNLVSILSAVPPTERSAASGLRSAMQNIGLLMSFAIFLTLVLTGASSTLVRSIYNALVSAGVPVSDAVRLTSIPPVYALFAAFLGYDPIRTMITQASISLPANVLSSIDQLSFFPSAIAPAMAVGFYYAYHAAAILAVIAAVFSYLRGREVFHHNTVETTQVAAITNVPEGINDPDPNYNNNGNPNIDIKSDPVLRKAYAAYLLMNTELGETVLSNITSKDLIYAIAITSKLPNWFIEFINNINEYNINMSVIESLTKYVNVPNWLMEVINGWLKINSLNSNNK</sequence>
<feature type="domain" description="Major facilitator superfamily (MFS) profile" evidence="6">
    <location>
        <begin position="13"/>
        <end position="491"/>
    </location>
</feature>
<dbReference type="GO" id="GO:0005886">
    <property type="term" value="C:plasma membrane"/>
    <property type="evidence" value="ECO:0007669"/>
    <property type="project" value="TreeGrafter"/>
</dbReference>
<dbReference type="GO" id="GO:0022857">
    <property type="term" value="F:transmembrane transporter activity"/>
    <property type="evidence" value="ECO:0007669"/>
    <property type="project" value="InterPro"/>
</dbReference>
<dbReference type="InterPro" id="IPR011701">
    <property type="entry name" value="MFS"/>
</dbReference>
<keyword evidence="4 5" id="KW-0472">Membrane</keyword>
<accession>F0QXK2</accession>
<feature type="transmembrane region" description="Helical" evidence="5">
    <location>
        <begin position="85"/>
        <end position="107"/>
    </location>
</feature>
<dbReference type="CDD" id="cd17321">
    <property type="entry name" value="MFS_MMR_MDR_like"/>
    <property type="match status" value="1"/>
</dbReference>
<evidence type="ECO:0000259" key="6">
    <source>
        <dbReference type="PROSITE" id="PS50850"/>
    </source>
</evidence>
<name>F0QXK2_VULM7</name>
<evidence type="ECO:0000313" key="8">
    <source>
        <dbReference type="Proteomes" id="UP000007485"/>
    </source>
</evidence>
<evidence type="ECO:0000256" key="3">
    <source>
        <dbReference type="ARBA" id="ARBA00022989"/>
    </source>
</evidence>
<dbReference type="Proteomes" id="UP000007485">
    <property type="component" value="Chromosome"/>
</dbReference>
<gene>
    <name evidence="7" type="ordered locus">VMUT_2221</name>
</gene>
<feature type="transmembrane region" description="Helical" evidence="5">
    <location>
        <begin position="119"/>
        <end position="140"/>
    </location>
</feature>
<evidence type="ECO:0000256" key="4">
    <source>
        <dbReference type="ARBA" id="ARBA00023136"/>
    </source>
</evidence>
<proteinExistence type="predicted"/>
<feature type="transmembrane region" description="Helical" evidence="5">
    <location>
        <begin position="383"/>
        <end position="408"/>
    </location>
</feature>
<dbReference type="EMBL" id="CP002529">
    <property type="protein sequence ID" value="ADY02417.1"/>
    <property type="molecule type" value="Genomic_DNA"/>
</dbReference>
<feature type="transmembrane region" description="Helical" evidence="5">
    <location>
        <begin position="526"/>
        <end position="547"/>
    </location>
</feature>
<feature type="transmembrane region" description="Helical" evidence="5">
    <location>
        <begin position="429"/>
        <end position="448"/>
    </location>
</feature>
<feature type="transmembrane region" description="Helical" evidence="5">
    <location>
        <begin position="356"/>
        <end position="377"/>
    </location>
</feature>
<dbReference type="STRING" id="985053.VMUT_2221"/>
<dbReference type="Gene3D" id="1.20.1250.20">
    <property type="entry name" value="MFS general substrate transporter like domains"/>
    <property type="match status" value="1"/>
</dbReference>